<dbReference type="EMBL" id="BPRB01000402">
    <property type="protein sequence ID" value="GJE62767.1"/>
    <property type="molecule type" value="Genomic_DNA"/>
</dbReference>
<evidence type="ECO:0000313" key="1">
    <source>
        <dbReference type="EMBL" id="GJE62767.1"/>
    </source>
</evidence>
<sequence>MTDPELLIVAVDGLRDAGHTIESIGDDLMLWQVEGGTALTDDDLIALAIRMGLMDESGMAR</sequence>
<dbReference type="Proteomes" id="UP001055057">
    <property type="component" value="Unassembled WGS sequence"/>
</dbReference>
<gene>
    <name evidence="1" type="ORF">MPOCJGCO_4903</name>
</gene>
<evidence type="ECO:0000313" key="2">
    <source>
        <dbReference type="Proteomes" id="UP001055057"/>
    </source>
</evidence>
<comment type="caution">
    <text evidence="1">The sequence shown here is derived from an EMBL/GenBank/DDBJ whole genome shotgun (WGS) entry which is preliminary data.</text>
</comment>
<reference evidence="1" key="2">
    <citation type="submission" date="2021-08" db="EMBL/GenBank/DDBJ databases">
        <authorList>
            <person name="Tani A."/>
            <person name="Ola A."/>
            <person name="Ogura Y."/>
            <person name="Katsura K."/>
            <person name="Hayashi T."/>
        </authorList>
    </citation>
    <scope>NUCLEOTIDE SEQUENCE</scope>
    <source>
        <strain evidence="1">DSM 23632</strain>
    </source>
</reference>
<name>A0ABQ4U8L9_9HYPH</name>
<keyword evidence="2" id="KW-1185">Reference proteome</keyword>
<reference evidence="1" key="1">
    <citation type="journal article" date="2021" name="Front. Microbiol.">
        <title>Comprehensive Comparative Genomics and Phenotyping of Methylobacterium Species.</title>
        <authorList>
            <person name="Alessa O."/>
            <person name="Ogura Y."/>
            <person name="Fujitani Y."/>
            <person name="Takami H."/>
            <person name="Hayashi T."/>
            <person name="Sahin N."/>
            <person name="Tani A."/>
        </authorList>
    </citation>
    <scope>NUCLEOTIDE SEQUENCE</scope>
    <source>
        <strain evidence="1">DSM 23632</strain>
    </source>
</reference>
<accession>A0ABQ4U8L9</accession>
<protein>
    <submittedName>
        <fullName evidence="1">Uncharacterized protein</fullName>
    </submittedName>
</protein>
<organism evidence="1 2">
    <name type="scientific">Methylobacterium trifolii</name>
    <dbReference type="NCBI Taxonomy" id="1003092"/>
    <lineage>
        <taxon>Bacteria</taxon>
        <taxon>Pseudomonadati</taxon>
        <taxon>Pseudomonadota</taxon>
        <taxon>Alphaproteobacteria</taxon>
        <taxon>Hyphomicrobiales</taxon>
        <taxon>Methylobacteriaceae</taxon>
        <taxon>Methylobacterium</taxon>
    </lineage>
</organism>
<dbReference type="RefSeq" id="WP_238185403.1">
    <property type="nucleotide sequence ID" value="NZ_BPRB01000402.1"/>
</dbReference>
<proteinExistence type="predicted"/>